<evidence type="ECO:0000259" key="1">
    <source>
        <dbReference type="Pfam" id="PF11229"/>
    </source>
</evidence>
<accession>A0AAJ7ITD9</accession>
<evidence type="ECO:0000313" key="4">
    <source>
        <dbReference type="RefSeq" id="XP_017876228.1"/>
    </source>
</evidence>
<dbReference type="InterPro" id="IPR045163">
    <property type="entry name" value="Focadhesin/RST1"/>
</dbReference>
<name>A0AAJ7ITD9_9HYME</name>
<dbReference type="Pfam" id="PF11229">
    <property type="entry name" value="Focadhesin"/>
    <property type="match status" value="1"/>
</dbReference>
<protein>
    <submittedName>
        <fullName evidence="4">Focadhesin isoform X1</fullName>
    </submittedName>
</protein>
<dbReference type="Pfam" id="PF12530">
    <property type="entry name" value="DUF3730"/>
    <property type="match status" value="1"/>
</dbReference>
<gene>
    <name evidence="4" type="primary">LOC108622690</name>
</gene>
<dbReference type="RefSeq" id="XP_017876228.1">
    <property type="nucleotide sequence ID" value="XM_018020739.2"/>
</dbReference>
<proteinExistence type="predicted"/>
<feature type="domain" description="DUF3730" evidence="2">
    <location>
        <begin position="458"/>
        <end position="676"/>
    </location>
</feature>
<dbReference type="InterPro" id="IPR016024">
    <property type="entry name" value="ARM-type_fold"/>
</dbReference>
<organism evidence="3 4">
    <name type="scientific">Ceratina calcarata</name>
    <dbReference type="NCBI Taxonomy" id="156304"/>
    <lineage>
        <taxon>Eukaryota</taxon>
        <taxon>Metazoa</taxon>
        <taxon>Ecdysozoa</taxon>
        <taxon>Arthropoda</taxon>
        <taxon>Hexapoda</taxon>
        <taxon>Insecta</taxon>
        <taxon>Pterygota</taxon>
        <taxon>Neoptera</taxon>
        <taxon>Endopterygota</taxon>
        <taxon>Hymenoptera</taxon>
        <taxon>Apocrita</taxon>
        <taxon>Aculeata</taxon>
        <taxon>Apoidea</taxon>
        <taxon>Anthophila</taxon>
        <taxon>Apidae</taxon>
        <taxon>Ceratina</taxon>
        <taxon>Zadontomerus</taxon>
    </lineage>
</organism>
<dbReference type="Gene3D" id="1.25.10.10">
    <property type="entry name" value="Leucine-rich Repeat Variant"/>
    <property type="match status" value="1"/>
</dbReference>
<dbReference type="Proteomes" id="UP000694925">
    <property type="component" value="Unplaced"/>
</dbReference>
<evidence type="ECO:0000313" key="3">
    <source>
        <dbReference type="Proteomes" id="UP000694925"/>
    </source>
</evidence>
<dbReference type="PANTHER" id="PTHR16212">
    <property type="entry name" value="FOCADHESIN FAMILY MEMBER"/>
    <property type="match status" value="1"/>
</dbReference>
<feature type="domain" description="Focadhesin C-terminal" evidence="1">
    <location>
        <begin position="768"/>
        <end position="1091"/>
    </location>
</feature>
<dbReference type="PANTHER" id="PTHR16212:SF4">
    <property type="entry name" value="FOCADHESIN"/>
    <property type="match status" value="1"/>
</dbReference>
<dbReference type="KEGG" id="ccal:108622690"/>
<dbReference type="InterPro" id="IPR022542">
    <property type="entry name" value="FOCAD/RST1_DUF3730"/>
</dbReference>
<sequence>MDEIEYKLESGNPVLISHAISKLFESIKKKKSEQPADHVSKIAEFKLLLTKKDSADVTLSVSACQALVALTEDGLWDIKDALSTFTSSISFIKSHTVAVMIISRLLILDLKRDGNKSIYPFALHAPQHPFIIILTRDKHSWQTILSEMTFIMNHRDPQIKENGVKMFRAVFLYVLCNPSMNSMDSCMQQVWRLLIKSERGTRVQMETLLWLSTADDYVCVNTNYRILELAEKALSERNREDCSALLPMTASLILQLLKNGSDPRPNFDIIHAIIDHCDSSIGNLMLTLMAEVVASCPAIYLYSALQICNRVIKKMSCDVLFLNILKSSILKWMAYPSVLCSDALDLARDIANGTSAGGKTTNKPTPSNRLFKVFSYSDPCIQFYAEMVHGLCTWKENDISLWLEAMSRVPIYLKGKCKLLVAGVLLHTKEPRVTESCCNILVDVCKETKSFGSHVLSLVLHKLTKCKTSAESKCLLLVIPELVITKENIPIVTHTLDTLLNNDKQLKYFAIELYLRALKKEQRCYRFVSAAIIRLMKSDSSWYSDTTCARAMKYIAENHPEHGETLVPLLSQILNRSTDSKSGTASALALGCISALCKASVIDICSTWRVLAPKMEKEKRTIVLESLCELFSDITSYAPSQYQEEYDRLIENIVSKLWKCAMHNDVRVANAAFKALSSFSLEQLTLKTLPQEFSRNLALPAAYAKTPVDAARKPEDVLSYIPGVCWIQMLQNINKTTLTAAGNFLISFITEEVKGFRSGMYAWPQGEPQNFKYLAEKSVIRAVGEYLRKSNKSDPNNHRIIIECLRIFAHKYPKPLPNINWIFLKDTVDLSTEAKQYTLSIACHHAAISSSAKSFIEEHMFTYKSINVGNFIWKHNEHTVLYSNLEDLCQAVQPNVLKPFLEITLEHVIEKMDIDNEDSIELFNCIMSAYAQALKNQEMYHANSTLLSTVLEKLLDRMDLTCDRFRSYFSAALQLLTEHLERMTSPKVWWEITENKLKNAIAIRAEMILTKSASEPTLAWLNETIDETAASTSGVQTYFLKTVQRVLREIQFEKSSSNWILDLMTQIQGFSMEAWDDRNERLQFYSDVLFVSIISLSGVDSMLMKCDQEINSKDVRIELFPQALTILSDKQDWKHANPQVMEWLNYMRSSTTFGTHKSIFHRSLICLRHNPYYKDVWMKYLSVETDIDV</sequence>
<dbReference type="InterPro" id="IPR011989">
    <property type="entry name" value="ARM-like"/>
</dbReference>
<dbReference type="GeneID" id="108622690"/>
<dbReference type="AlphaFoldDB" id="A0AAJ7ITD9"/>
<dbReference type="SUPFAM" id="SSF48371">
    <property type="entry name" value="ARM repeat"/>
    <property type="match status" value="1"/>
</dbReference>
<dbReference type="GO" id="GO:0060147">
    <property type="term" value="P:regulation of post-transcriptional gene silencing"/>
    <property type="evidence" value="ECO:0007669"/>
    <property type="project" value="InterPro"/>
</dbReference>
<evidence type="ECO:0000259" key="2">
    <source>
        <dbReference type="Pfam" id="PF12530"/>
    </source>
</evidence>
<dbReference type="InterPro" id="IPR021392">
    <property type="entry name" value="Focadhesin_C"/>
</dbReference>
<keyword evidence="3" id="KW-1185">Reference proteome</keyword>
<reference evidence="4" key="1">
    <citation type="submission" date="2025-08" db="UniProtKB">
        <authorList>
            <consortium name="RefSeq"/>
        </authorList>
    </citation>
    <scope>IDENTIFICATION</scope>
    <source>
        <tissue evidence="4">Whole body</tissue>
    </source>
</reference>